<evidence type="ECO:0000256" key="1">
    <source>
        <dbReference type="ARBA" id="ARBA00004123"/>
    </source>
</evidence>
<dbReference type="InterPro" id="IPR050815">
    <property type="entry name" value="TF_fung"/>
</dbReference>
<dbReference type="PRINTS" id="PR00755">
    <property type="entry name" value="AFLATOXINBRP"/>
</dbReference>
<evidence type="ECO:0000259" key="7">
    <source>
        <dbReference type="PROSITE" id="PS50048"/>
    </source>
</evidence>
<comment type="subcellular location">
    <subcellularLocation>
        <location evidence="1">Nucleus</location>
    </subcellularLocation>
</comment>
<dbReference type="AlphaFoldDB" id="A0AB34FI84"/>
<dbReference type="SMART" id="SM00906">
    <property type="entry name" value="Fungal_trans"/>
    <property type="match status" value="1"/>
</dbReference>
<evidence type="ECO:0000313" key="8">
    <source>
        <dbReference type="EMBL" id="KAJ6438182.1"/>
    </source>
</evidence>
<dbReference type="PROSITE" id="PS00463">
    <property type="entry name" value="ZN2_CY6_FUNGAL_1"/>
    <property type="match status" value="2"/>
</dbReference>
<dbReference type="GO" id="GO:0000981">
    <property type="term" value="F:DNA-binding transcription factor activity, RNA polymerase II-specific"/>
    <property type="evidence" value="ECO:0007669"/>
    <property type="project" value="InterPro"/>
</dbReference>
<feature type="domain" description="Zn(2)-C6 fungal-type" evidence="7">
    <location>
        <begin position="130"/>
        <end position="160"/>
    </location>
</feature>
<evidence type="ECO:0000256" key="5">
    <source>
        <dbReference type="ARBA" id="ARBA00023242"/>
    </source>
</evidence>
<sequence length="871" mass="94894">MPAATATATATALTTAGFTPSAAVPLLRPQHLAPARRSSAVERRPDDPVSAMDLDSDSPPPPPLSANAASVSHSRPLLDHLATSTTSSSSHAHQHGLAAHQFPGPSSSHSHSHSHGNLSPGNRPKKSPSTCSTCRMRKVRCNGARPLCSNCQRLGFPCSYDDGESEAWGLALPRRRVKQACLNCHSRKARCSGHEPTCDRCRAQGLDCVYRPSKRARASARGSCGDVRSPQSHDGDRDRDKIDDAHDSDAALTDHPGTVTPSNSNPDVSCPDESLDALIGRTLDQYFRHVHHIPMYSFLHRASLMEQYNAGKVDRALLLALIGITSCLTDMGPGVRDYGDRCIDNAEALIFADYTRPSAFKVQALVFMIKHRILSNRFSSAFVLFSLASRFAAALRLNYDSPNLCFLAQESRRRLMWALYCMDSGISSGYRDFSLWRPEKIHVPLPCNERNFEFDLPQPTEKLVPESAGPQPQHPEDVGSNALHIRIFHTRQKISEFTKDVLVSRNINTTDLQTTVLSLHSELEDFANRLPASFQFSENSLRLRAYSPRICVFIMIHVWWRQCHCDLYRIALSGFRDALPRPILDSLDDSFIQHCQRQCLDHSLAMVSIFATMQKLGAKPVADLDLALCAYQCARMLKYAFHVNGDKFGLTADGVTEHAKVCLRTIKQCCKGPAAAAIVAELESLIARGLGAPASPANISSPDTFRINGMSNGQSNGRNPVLKSIEVTDDPDVVSHTNGNFPSTSNKMTRLSLPTAMMGDPWAPENTATTTNNNNNNHGNGNSNNAFSNVAPPMADMADASRGRSSAAADVPPGADEYTPSELNNAYEGALDGLGLDNGLDHAMGIDLAPWPPTTSGEFVWPEFLNGGVGV</sequence>
<gene>
    <name evidence="8" type="ORF">O9K51_08773</name>
</gene>
<keyword evidence="5" id="KW-0539">Nucleus</keyword>
<evidence type="ECO:0000256" key="6">
    <source>
        <dbReference type="SAM" id="MobiDB-lite"/>
    </source>
</evidence>
<dbReference type="Pfam" id="PF04082">
    <property type="entry name" value="Fungal_trans"/>
    <property type="match status" value="1"/>
</dbReference>
<dbReference type="PANTHER" id="PTHR47338">
    <property type="entry name" value="ZN(II)2CYS6 TRANSCRIPTION FACTOR (EUROFUNG)-RELATED"/>
    <property type="match status" value="1"/>
</dbReference>
<dbReference type="PROSITE" id="PS50048">
    <property type="entry name" value="ZN2_CY6_FUNGAL_2"/>
    <property type="match status" value="2"/>
</dbReference>
<proteinExistence type="predicted"/>
<feature type="compositionally biased region" description="Basic and acidic residues" evidence="6">
    <location>
        <begin position="231"/>
        <end position="249"/>
    </location>
</feature>
<dbReference type="InterPro" id="IPR007219">
    <property type="entry name" value="XnlR_reg_dom"/>
</dbReference>
<dbReference type="Proteomes" id="UP001163105">
    <property type="component" value="Unassembled WGS sequence"/>
</dbReference>
<dbReference type="PANTHER" id="PTHR47338:SF7">
    <property type="entry name" value="ZN(II)2CYS6 TRANSCRIPTION FACTOR (EUROFUNG)"/>
    <property type="match status" value="1"/>
</dbReference>
<keyword evidence="9" id="KW-1185">Reference proteome</keyword>
<dbReference type="SUPFAM" id="SSF57701">
    <property type="entry name" value="Zn2/Cys6 DNA-binding domain"/>
    <property type="match status" value="2"/>
</dbReference>
<evidence type="ECO:0000256" key="4">
    <source>
        <dbReference type="ARBA" id="ARBA00023163"/>
    </source>
</evidence>
<dbReference type="InterPro" id="IPR036864">
    <property type="entry name" value="Zn2-C6_fun-type_DNA-bd_sf"/>
</dbReference>
<keyword evidence="2" id="KW-0479">Metal-binding</keyword>
<evidence type="ECO:0000256" key="3">
    <source>
        <dbReference type="ARBA" id="ARBA00023015"/>
    </source>
</evidence>
<keyword evidence="4" id="KW-0804">Transcription</keyword>
<evidence type="ECO:0000313" key="9">
    <source>
        <dbReference type="Proteomes" id="UP001163105"/>
    </source>
</evidence>
<dbReference type="CDD" id="cd00067">
    <property type="entry name" value="GAL4"/>
    <property type="match status" value="2"/>
</dbReference>
<name>A0AB34FI84_9HYPO</name>
<feature type="compositionally biased region" description="Low complexity" evidence="6">
    <location>
        <begin position="766"/>
        <end position="810"/>
    </location>
</feature>
<feature type="domain" description="Zn(2)-C6 fungal-type" evidence="7">
    <location>
        <begin position="180"/>
        <end position="210"/>
    </location>
</feature>
<dbReference type="GO" id="GO:0006351">
    <property type="term" value="P:DNA-templated transcription"/>
    <property type="evidence" value="ECO:0007669"/>
    <property type="project" value="InterPro"/>
</dbReference>
<dbReference type="Gene3D" id="4.10.240.10">
    <property type="entry name" value="Zn(2)-C6 fungal-type DNA-binding domain"/>
    <property type="match status" value="2"/>
</dbReference>
<dbReference type="GO" id="GO:0005634">
    <property type="term" value="C:nucleus"/>
    <property type="evidence" value="ECO:0007669"/>
    <property type="project" value="UniProtKB-SubCell"/>
</dbReference>
<organism evidence="8 9">
    <name type="scientific">Purpureocillium lavendulum</name>
    <dbReference type="NCBI Taxonomy" id="1247861"/>
    <lineage>
        <taxon>Eukaryota</taxon>
        <taxon>Fungi</taxon>
        <taxon>Dikarya</taxon>
        <taxon>Ascomycota</taxon>
        <taxon>Pezizomycotina</taxon>
        <taxon>Sordariomycetes</taxon>
        <taxon>Hypocreomycetidae</taxon>
        <taxon>Hypocreales</taxon>
        <taxon>Ophiocordycipitaceae</taxon>
        <taxon>Purpureocillium</taxon>
    </lineage>
</organism>
<reference evidence="8" key="1">
    <citation type="submission" date="2023-01" db="EMBL/GenBank/DDBJ databases">
        <title>The growth and conidiation of Purpureocillium lavendulum are regulated by nitrogen source and histone H3K14 acetylation.</title>
        <authorList>
            <person name="Tang P."/>
            <person name="Han J."/>
            <person name="Zhang C."/>
            <person name="Tang P."/>
            <person name="Qi F."/>
            <person name="Zhang K."/>
            <person name="Liang L."/>
        </authorList>
    </citation>
    <scope>NUCLEOTIDE SEQUENCE</scope>
    <source>
        <strain evidence="8">YMF1.00683</strain>
    </source>
</reference>
<protein>
    <submittedName>
        <fullName evidence="8">Fungal transcriptional regulatory protein</fullName>
    </submittedName>
</protein>
<feature type="region of interest" description="Disordered" evidence="6">
    <location>
        <begin position="755"/>
        <end position="817"/>
    </location>
</feature>
<dbReference type="SMART" id="SM00066">
    <property type="entry name" value="GAL4"/>
    <property type="match status" value="2"/>
</dbReference>
<dbReference type="GO" id="GO:0008270">
    <property type="term" value="F:zinc ion binding"/>
    <property type="evidence" value="ECO:0007669"/>
    <property type="project" value="InterPro"/>
</dbReference>
<feature type="region of interest" description="Disordered" evidence="6">
    <location>
        <begin position="28"/>
        <end position="131"/>
    </location>
</feature>
<accession>A0AB34FI84</accession>
<dbReference type="GO" id="GO:0003677">
    <property type="term" value="F:DNA binding"/>
    <property type="evidence" value="ECO:0007669"/>
    <property type="project" value="InterPro"/>
</dbReference>
<comment type="caution">
    <text evidence="8">The sequence shown here is derived from an EMBL/GenBank/DDBJ whole genome shotgun (WGS) entry which is preliminary data.</text>
</comment>
<dbReference type="EMBL" id="JAQHRD010000008">
    <property type="protein sequence ID" value="KAJ6438182.1"/>
    <property type="molecule type" value="Genomic_DNA"/>
</dbReference>
<dbReference type="CDD" id="cd12148">
    <property type="entry name" value="fungal_TF_MHR"/>
    <property type="match status" value="1"/>
</dbReference>
<dbReference type="Pfam" id="PF00172">
    <property type="entry name" value="Zn_clus"/>
    <property type="match status" value="2"/>
</dbReference>
<dbReference type="InterPro" id="IPR001138">
    <property type="entry name" value="Zn2Cys6_DnaBD"/>
</dbReference>
<feature type="region of interest" description="Disordered" evidence="6">
    <location>
        <begin position="220"/>
        <end position="269"/>
    </location>
</feature>
<evidence type="ECO:0000256" key="2">
    <source>
        <dbReference type="ARBA" id="ARBA00022723"/>
    </source>
</evidence>
<keyword evidence="3" id="KW-0805">Transcription regulation</keyword>